<evidence type="ECO:0000256" key="3">
    <source>
        <dbReference type="PROSITE-ProRule" id="PRU10007"/>
    </source>
</evidence>
<evidence type="ECO:0000256" key="2">
    <source>
        <dbReference type="ARBA" id="ARBA00023002"/>
    </source>
</evidence>
<evidence type="ECO:0000256" key="4">
    <source>
        <dbReference type="RuleBase" id="RU003345"/>
    </source>
</evidence>
<evidence type="ECO:0000313" key="6">
    <source>
        <dbReference type="EMBL" id="MBB5787256.1"/>
    </source>
</evidence>
<dbReference type="SUPFAM" id="SSF53720">
    <property type="entry name" value="ALDH-like"/>
    <property type="match status" value="1"/>
</dbReference>
<evidence type="ECO:0000256" key="1">
    <source>
        <dbReference type="ARBA" id="ARBA00009986"/>
    </source>
</evidence>
<dbReference type="PROSITE" id="PS00070">
    <property type="entry name" value="ALDEHYDE_DEHYDR_CYS"/>
    <property type="match status" value="1"/>
</dbReference>
<comment type="caution">
    <text evidence="6">The sequence shown here is derived from an EMBL/GenBank/DDBJ whole genome shotgun (WGS) entry which is preliminary data.</text>
</comment>
<gene>
    <name evidence="6" type="ORF">HD601_001831</name>
</gene>
<dbReference type="FunFam" id="3.40.605.10:FF:000007">
    <property type="entry name" value="NAD/NADP-dependent betaine aldehyde dehydrogenase"/>
    <property type="match status" value="1"/>
</dbReference>
<dbReference type="InterPro" id="IPR016163">
    <property type="entry name" value="Ald_DH_C"/>
</dbReference>
<dbReference type="InterPro" id="IPR016161">
    <property type="entry name" value="Ald_DH/histidinol_DH"/>
</dbReference>
<dbReference type="EMBL" id="JACHMM010000001">
    <property type="protein sequence ID" value="MBB5787256.1"/>
    <property type="molecule type" value="Genomic_DNA"/>
</dbReference>
<dbReference type="Pfam" id="PF00171">
    <property type="entry name" value="Aldedh"/>
    <property type="match status" value="1"/>
</dbReference>
<evidence type="ECO:0000313" key="7">
    <source>
        <dbReference type="Proteomes" id="UP000542813"/>
    </source>
</evidence>
<keyword evidence="2 4" id="KW-0560">Oxidoreductase</keyword>
<sequence>MTLLGCYIGGEWVVPAGAEPVDDVSPADRSDVVGRFVQAPASAVDDAVAAARAAFPAWSRTSPQRRADLLEAVAARILAEADQLAELLAREEGKTRAEAHAEVLRAGQLFRFFSGEALRLTGDRQASTREGIAINVHHEPIGVVGIITPWNFPIAIPSWKAAPALAFGNTVVLKPADLVPATAHALTRIIESAGFPPGVFNLVTGRGSVVGEAIIGHPGVDALTFTGSEQVGRHVAAAGAARMVRVQLEMGGKNPLVVLADADLDAAVEVAVNGAFFQTGQRCTASSRLLVEDAVHDAFVERLLARMAGLTVGHSLHPDTVVGPVVSQAQLDTDLGYLKLAGDTPGATVHGGEQVELEHDGFYLSPALITGLGNTARVNREEIFGPVAGVIRVADYDEALAVANDTPYGLVAGICTTSLRHAEHFQAHSETGMVMVNLPTAGVDPHVPFGGRKGSSYGPREQGSYARHFFTQTKTAYVQP</sequence>
<dbReference type="GO" id="GO:0004029">
    <property type="term" value="F:aldehyde dehydrogenase (NAD+) activity"/>
    <property type="evidence" value="ECO:0007669"/>
    <property type="project" value="UniProtKB-EC"/>
</dbReference>
<proteinExistence type="inferred from homology"/>
<feature type="active site" evidence="3">
    <location>
        <position position="249"/>
    </location>
</feature>
<evidence type="ECO:0000259" key="5">
    <source>
        <dbReference type="Pfam" id="PF00171"/>
    </source>
</evidence>
<protein>
    <submittedName>
        <fullName evidence="6">Aldehyde dehydrogenase (NAD+)</fullName>
        <ecNumber evidence="6">1.2.1.3</ecNumber>
    </submittedName>
</protein>
<name>A0A7W9LKM3_9ACTN</name>
<dbReference type="Gene3D" id="3.40.309.10">
    <property type="entry name" value="Aldehyde Dehydrogenase, Chain A, domain 2"/>
    <property type="match status" value="1"/>
</dbReference>
<dbReference type="CDD" id="cd07097">
    <property type="entry name" value="ALDH_KGSADH-YcbD"/>
    <property type="match status" value="1"/>
</dbReference>
<feature type="domain" description="Aldehyde dehydrogenase" evidence="5">
    <location>
        <begin position="12"/>
        <end position="475"/>
    </location>
</feature>
<comment type="similarity">
    <text evidence="1 4">Belongs to the aldehyde dehydrogenase family.</text>
</comment>
<dbReference type="PANTHER" id="PTHR11699">
    <property type="entry name" value="ALDEHYDE DEHYDROGENASE-RELATED"/>
    <property type="match status" value="1"/>
</dbReference>
<dbReference type="InterPro" id="IPR029510">
    <property type="entry name" value="Ald_DH_CS_GLU"/>
</dbReference>
<reference evidence="6 7" key="1">
    <citation type="submission" date="2020-08" db="EMBL/GenBank/DDBJ databases">
        <title>Sequencing the genomes of 1000 actinobacteria strains.</title>
        <authorList>
            <person name="Klenk H.-P."/>
        </authorList>
    </citation>
    <scope>NUCLEOTIDE SEQUENCE [LARGE SCALE GENOMIC DNA]</scope>
    <source>
        <strain evidence="6 7">DSM 102122</strain>
    </source>
</reference>
<dbReference type="AlphaFoldDB" id="A0A7W9LKM3"/>
<dbReference type="EC" id="1.2.1.3" evidence="6"/>
<keyword evidence="7" id="KW-1185">Reference proteome</keyword>
<accession>A0A7W9LKM3</accession>
<dbReference type="RefSeq" id="WP_184821191.1">
    <property type="nucleotide sequence ID" value="NZ_JACHMM010000001.1"/>
</dbReference>
<dbReference type="Proteomes" id="UP000542813">
    <property type="component" value="Unassembled WGS sequence"/>
</dbReference>
<dbReference type="InterPro" id="IPR016162">
    <property type="entry name" value="Ald_DH_N"/>
</dbReference>
<organism evidence="6 7">
    <name type="scientific">Jiangella mangrovi</name>
    <dbReference type="NCBI Taxonomy" id="1524084"/>
    <lineage>
        <taxon>Bacteria</taxon>
        <taxon>Bacillati</taxon>
        <taxon>Actinomycetota</taxon>
        <taxon>Actinomycetes</taxon>
        <taxon>Jiangellales</taxon>
        <taxon>Jiangellaceae</taxon>
        <taxon>Jiangella</taxon>
    </lineage>
</organism>
<dbReference type="InterPro" id="IPR016160">
    <property type="entry name" value="Ald_DH_CS_CYS"/>
</dbReference>
<dbReference type="Gene3D" id="3.40.605.10">
    <property type="entry name" value="Aldehyde Dehydrogenase, Chain A, domain 1"/>
    <property type="match status" value="1"/>
</dbReference>
<dbReference type="PROSITE" id="PS00687">
    <property type="entry name" value="ALDEHYDE_DEHYDR_GLU"/>
    <property type="match status" value="1"/>
</dbReference>
<dbReference type="InterPro" id="IPR015590">
    <property type="entry name" value="Aldehyde_DH_dom"/>
</dbReference>